<organism evidence="6 7">
    <name type="scientific">Tessaracoccus antarcticus</name>
    <dbReference type="NCBI Taxonomy" id="2479848"/>
    <lineage>
        <taxon>Bacteria</taxon>
        <taxon>Bacillati</taxon>
        <taxon>Actinomycetota</taxon>
        <taxon>Actinomycetes</taxon>
        <taxon>Propionibacteriales</taxon>
        <taxon>Propionibacteriaceae</taxon>
        <taxon>Tessaracoccus</taxon>
    </lineage>
</organism>
<dbReference type="RefSeq" id="WP_121901326.1">
    <property type="nucleotide sequence ID" value="NZ_REFW01000002.1"/>
</dbReference>
<evidence type="ECO:0000259" key="4">
    <source>
        <dbReference type="Pfam" id="PF01232"/>
    </source>
</evidence>
<evidence type="ECO:0000256" key="3">
    <source>
        <dbReference type="ARBA" id="ARBA00048615"/>
    </source>
</evidence>
<keyword evidence="7" id="KW-1185">Reference proteome</keyword>
<keyword evidence="2" id="KW-0520">NAD</keyword>
<dbReference type="InterPro" id="IPR013328">
    <property type="entry name" value="6PGD_dom2"/>
</dbReference>
<evidence type="ECO:0000259" key="5">
    <source>
        <dbReference type="Pfam" id="PF08125"/>
    </source>
</evidence>
<accession>A0A3M0GRE3</accession>
<dbReference type="Proteomes" id="UP000275256">
    <property type="component" value="Unassembled WGS sequence"/>
</dbReference>
<dbReference type="Gene3D" id="1.10.1040.10">
    <property type="entry name" value="N-(1-d-carboxylethyl)-l-norvaline Dehydrogenase, domain 2"/>
    <property type="match status" value="1"/>
</dbReference>
<feature type="domain" description="Mannitol dehydrogenase C-terminal" evidence="5">
    <location>
        <begin position="236"/>
        <end position="362"/>
    </location>
</feature>
<gene>
    <name evidence="6" type="ORF">EAX62_08880</name>
</gene>
<name>A0A3M0GRE3_9ACTN</name>
<dbReference type="InterPro" id="IPR036291">
    <property type="entry name" value="NAD(P)-bd_dom_sf"/>
</dbReference>
<dbReference type="Gene3D" id="3.40.50.720">
    <property type="entry name" value="NAD(P)-binding Rossmann-like Domain"/>
    <property type="match status" value="1"/>
</dbReference>
<dbReference type="GO" id="GO:0019592">
    <property type="term" value="P:mannitol catabolic process"/>
    <property type="evidence" value="ECO:0007669"/>
    <property type="project" value="TreeGrafter"/>
</dbReference>
<evidence type="ECO:0000313" key="6">
    <source>
        <dbReference type="EMBL" id="RMB59846.1"/>
    </source>
</evidence>
<dbReference type="InterPro" id="IPR008927">
    <property type="entry name" value="6-PGluconate_DH-like_C_sf"/>
</dbReference>
<dbReference type="SUPFAM" id="SSF51735">
    <property type="entry name" value="NAD(P)-binding Rossmann-fold domains"/>
    <property type="match status" value="1"/>
</dbReference>
<dbReference type="EMBL" id="REFW01000002">
    <property type="protein sequence ID" value="RMB59846.1"/>
    <property type="molecule type" value="Genomic_DNA"/>
</dbReference>
<dbReference type="GO" id="GO:0008926">
    <property type="term" value="F:mannitol-1-phosphate 5-dehydrogenase activity"/>
    <property type="evidence" value="ECO:0007669"/>
    <property type="project" value="UniProtKB-EC"/>
</dbReference>
<dbReference type="Pfam" id="PF01232">
    <property type="entry name" value="Mannitol_dh"/>
    <property type="match status" value="1"/>
</dbReference>
<dbReference type="PANTHER" id="PTHR30524">
    <property type="entry name" value="MANNITOL-1-PHOSPHATE 5-DEHYDROGENASE"/>
    <property type="match status" value="1"/>
</dbReference>
<comment type="catalytic activity">
    <reaction evidence="3">
        <text>D-mannitol 1-phosphate + NAD(+) = beta-D-fructose 6-phosphate + NADH + H(+)</text>
        <dbReference type="Rhea" id="RHEA:19661"/>
        <dbReference type="ChEBI" id="CHEBI:15378"/>
        <dbReference type="ChEBI" id="CHEBI:57540"/>
        <dbReference type="ChEBI" id="CHEBI:57634"/>
        <dbReference type="ChEBI" id="CHEBI:57945"/>
        <dbReference type="ChEBI" id="CHEBI:61381"/>
        <dbReference type="EC" id="1.1.1.17"/>
    </reaction>
</comment>
<dbReference type="Pfam" id="PF08125">
    <property type="entry name" value="Mannitol_dh_C"/>
    <property type="match status" value="1"/>
</dbReference>
<dbReference type="GO" id="GO:0005829">
    <property type="term" value="C:cytosol"/>
    <property type="evidence" value="ECO:0007669"/>
    <property type="project" value="TreeGrafter"/>
</dbReference>
<protein>
    <submittedName>
        <fullName evidence="6">Mannitol-1-phosphate 5-dehydrogenase</fullName>
    </submittedName>
</protein>
<keyword evidence="1" id="KW-0560">Oxidoreductase</keyword>
<sequence length="420" mass="45021">MNHQNMPSTSDCHAAAIPPDPRKRGVIFGGGAVGRGFIGEILLDAGWNVIFVESSAALVAALGAGTYRHDTVTSSGVHRKTLSGCTAVSAQDTDAVRREVLGADVVFTSVGARNLPQVAAALAAGLADRHAKGYGPLDVFLAENIHDGATIMRGLLTEELSRQQVPDVAVVLERIGIVETSIGRMIPVPTAAQERQHAALVAVEPYRQLPFDVAACRADVPDVPELLGRHDVDFSFYSDRKLYIHNLGHCMTAYLGALAGQDEIAPSILDPRIAGVVRGAMYATARSLSRKYGQPLPALIHHSDDLMERFANTSLHDTVERVGRDPERKLNPGERFLGALSLTAQWGEPQVVIPGVALAVHQLTLSRPKENPMAMVAPVRAEVSRIVPDLVECFDELVTSLRNGAVLDQFIALLDVPASE</sequence>
<dbReference type="PANTHER" id="PTHR30524:SF0">
    <property type="entry name" value="ALTRONATE OXIDOREDUCTASE-RELATED"/>
    <property type="match status" value="1"/>
</dbReference>
<evidence type="ECO:0000256" key="2">
    <source>
        <dbReference type="ARBA" id="ARBA00023027"/>
    </source>
</evidence>
<dbReference type="InterPro" id="IPR013131">
    <property type="entry name" value="Mannitol_DH_N"/>
</dbReference>
<proteinExistence type="predicted"/>
<dbReference type="AlphaFoldDB" id="A0A3M0GRE3"/>
<dbReference type="SUPFAM" id="SSF48179">
    <property type="entry name" value="6-phosphogluconate dehydrogenase C-terminal domain-like"/>
    <property type="match status" value="1"/>
</dbReference>
<evidence type="ECO:0000256" key="1">
    <source>
        <dbReference type="ARBA" id="ARBA00023002"/>
    </source>
</evidence>
<evidence type="ECO:0000313" key="7">
    <source>
        <dbReference type="Proteomes" id="UP000275256"/>
    </source>
</evidence>
<feature type="domain" description="Mannitol dehydrogenase N-terminal" evidence="4">
    <location>
        <begin position="26"/>
        <end position="213"/>
    </location>
</feature>
<dbReference type="OrthoDB" id="271711at2"/>
<reference evidence="6 7" key="1">
    <citation type="submission" date="2018-10" db="EMBL/GenBank/DDBJ databases">
        <title>Tessaracoccus antarcticuss sp. nov., isolated from sediment.</title>
        <authorList>
            <person name="Zhou L.Y."/>
            <person name="Du Z.J."/>
        </authorList>
    </citation>
    <scope>NUCLEOTIDE SEQUENCE [LARGE SCALE GENOMIC DNA]</scope>
    <source>
        <strain evidence="6 7">JDX10</strain>
    </source>
</reference>
<comment type="caution">
    <text evidence="6">The sequence shown here is derived from an EMBL/GenBank/DDBJ whole genome shotgun (WGS) entry which is preliminary data.</text>
</comment>
<dbReference type="InterPro" id="IPR013118">
    <property type="entry name" value="Mannitol_DH_C"/>
</dbReference>